<evidence type="ECO:0000313" key="5">
    <source>
        <dbReference type="Proteomes" id="UP000012371"/>
    </source>
</evidence>
<dbReference type="InterPro" id="IPR000668">
    <property type="entry name" value="Peptidase_C1A_C"/>
</dbReference>
<evidence type="ECO:0000256" key="2">
    <source>
        <dbReference type="SAM" id="Phobius"/>
    </source>
</evidence>
<dbReference type="STRING" id="1257025.LEP1GSC203_0779"/>
<dbReference type="Pfam" id="PF00112">
    <property type="entry name" value="Peptidase_C1"/>
    <property type="match status" value="1"/>
</dbReference>
<dbReference type="GO" id="GO:0006508">
    <property type="term" value="P:proteolysis"/>
    <property type="evidence" value="ECO:0007669"/>
    <property type="project" value="UniProtKB-KW"/>
</dbReference>
<dbReference type="Proteomes" id="UP000012371">
    <property type="component" value="Unassembled WGS sequence"/>
</dbReference>
<dbReference type="RefSeq" id="WP_002975247.1">
    <property type="nucleotide sequence ID" value="NZ_AOGW02000018.1"/>
</dbReference>
<gene>
    <name evidence="4" type="ORF">LEP1GSC203_0779</name>
</gene>
<keyword evidence="4" id="KW-0645">Protease</keyword>
<dbReference type="Gene3D" id="3.90.70.10">
    <property type="entry name" value="Cysteine proteinases"/>
    <property type="match status" value="1"/>
</dbReference>
<keyword evidence="4" id="KW-0378">Hydrolase</keyword>
<dbReference type="SMART" id="SM00645">
    <property type="entry name" value="Pept_C1"/>
    <property type="match status" value="1"/>
</dbReference>
<feature type="transmembrane region" description="Helical" evidence="2">
    <location>
        <begin position="21"/>
        <end position="54"/>
    </location>
</feature>
<comment type="similarity">
    <text evidence="1">Belongs to the peptidase C1 family.</text>
</comment>
<accession>N1VJT3</accession>
<dbReference type="CDD" id="cd02619">
    <property type="entry name" value="Peptidase_C1"/>
    <property type="match status" value="1"/>
</dbReference>
<reference evidence="4" key="1">
    <citation type="submission" date="2013-03" db="EMBL/GenBank/DDBJ databases">
        <authorList>
            <person name="Harkins D.M."/>
            <person name="Durkin A.S."/>
            <person name="Brinkac L.M."/>
            <person name="Haft D.H."/>
            <person name="Selengut J.D."/>
            <person name="Sanka R."/>
            <person name="DePew J."/>
            <person name="Purushe J."/>
            <person name="Hartskeerl R.A."/>
            <person name="Ahmed A."/>
            <person name="van der Linden H."/>
            <person name="Goris M.G.A."/>
            <person name="Vinetz J.M."/>
            <person name="Sutton G.G."/>
            <person name="Nierman W.C."/>
            <person name="Fouts D.E."/>
        </authorList>
    </citation>
    <scope>NUCLEOTIDE SEQUENCE [LARGE SCALE GENOMIC DNA]</scope>
    <source>
        <strain evidence="4">LT 11-33</strain>
    </source>
</reference>
<dbReference type="OrthoDB" id="3648721at2"/>
<dbReference type="InterPro" id="IPR038765">
    <property type="entry name" value="Papain-like_cys_pep_sf"/>
</dbReference>
<dbReference type="InterPro" id="IPR013128">
    <property type="entry name" value="Peptidase_C1A"/>
</dbReference>
<dbReference type="Pfam" id="PF14326">
    <property type="entry name" value="DUF4384"/>
    <property type="match status" value="1"/>
</dbReference>
<proteinExistence type="inferred from homology"/>
<keyword evidence="2" id="KW-0812">Transmembrane</keyword>
<dbReference type="EMBL" id="AOGW02000018">
    <property type="protein sequence ID" value="EMY60004.1"/>
    <property type="molecule type" value="Genomic_DNA"/>
</dbReference>
<dbReference type="InterPro" id="IPR025493">
    <property type="entry name" value="DUF4384"/>
</dbReference>
<evidence type="ECO:0000313" key="4">
    <source>
        <dbReference type="EMBL" id="EMY60004.1"/>
    </source>
</evidence>
<keyword evidence="2" id="KW-1133">Transmembrane helix</keyword>
<organism evidence="4 5">
    <name type="scientific">Leptospira terpstrae serovar Hualin str. LT 11-33 = ATCC 700639</name>
    <dbReference type="NCBI Taxonomy" id="1257025"/>
    <lineage>
        <taxon>Bacteria</taxon>
        <taxon>Pseudomonadati</taxon>
        <taxon>Spirochaetota</taxon>
        <taxon>Spirochaetia</taxon>
        <taxon>Leptospirales</taxon>
        <taxon>Leptospiraceae</taxon>
        <taxon>Leptospira</taxon>
    </lineage>
</organism>
<keyword evidence="2" id="KW-0472">Membrane</keyword>
<dbReference type="SUPFAM" id="SSF54001">
    <property type="entry name" value="Cysteine proteinases"/>
    <property type="match status" value="1"/>
</dbReference>
<evidence type="ECO:0000259" key="3">
    <source>
        <dbReference type="SMART" id="SM00645"/>
    </source>
</evidence>
<dbReference type="PANTHER" id="PTHR12411">
    <property type="entry name" value="CYSTEINE PROTEASE FAMILY C1-RELATED"/>
    <property type="match status" value="1"/>
</dbReference>
<comment type="caution">
    <text evidence="4">The sequence shown here is derived from an EMBL/GenBank/DDBJ whole genome shotgun (WGS) entry which is preliminary data.</text>
</comment>
<feature type="domain" description="Peptidase C1A papain C-terminal" evidence="3">
    <location>
        <begin position="108"/>
        <end position="344"/>
    </location>
</feature>
<evidence type="ECO:0000256" key="1">
    <source>
        <dbReference type="ARBA" id="ARBA00008455"/>
    </source>
</evidence>
<dbReference type="AlphaFoldDB" id="N1VJT3"/>
<name>N1VJT3_9LEPT</name>
<dbReference type="GO" id="GO:0008234">
    <property type="term" value="F:cysteine-type peptidase activity"/>
    <property type="evidence" value="ECO:0007669"/>
    <property type="project" value="InterPro"/>
</dbReference>
<sequence>MPIRMTDDEKDPEKSKLNKKTFFLITIFVFLGGFLFKYPKLIIPILAVGLIGFLCIDNNSNNFFDFGKENSTETLLDGTRKLGAKFDTKRYDKAPVYEPLSQEFGTKLPSKVSLLKYAPRRLNQGDQGSCTGWAVSYAARTILHAQATGEDPNKISFSPAYLFNQNTDKNCDGAYPVDLLDDLKKQGNLQITEFPYSESSCRNKPSKEQKLKAKEFRIEGYQRLTEDGEDYQTNIESVKQYLSQGSPIVISMEVGGTFLNLKKSIWLPSDSDYQAVNHYKKKKTATGEWGGHAMTAIGYDDNREGGAFQIMNSWGEGFANQGIFWLRYEDFNIFVREVYAFYPPKKFDPNETYSFQLGLINNATKEFIPLKKLKNNLYQTVQPIPIGTRFKVSVKNDKPIYLYIFGLDTDGSSYVLFPYTDKHSPYCGTKGTRVFPKKQSLEVDPIGKKDNMIIVLSKKQLDYKVMNRSVNQSMTKPYFEKFQMLLQSQISKSSSFGEGGDTIELVSKDHNPDTIELVKIEFEKK</sequence>
<keyword evidence="5" id="KW-1185">Reference proteome</keyword>
<protein>
    <submittedName>
        <fullName evidence="4">Papain family cysteine protease</fullName>
    </submittedName>
</protein>